<sequence>MIDDIRIAFTALRSQNPPPGTGLAVLPILATERVYVGLDGQSRQHLLLTHENDTPPTTDIATLAVSTRNLIINNVRRDLVDVVCLFPSLAEVFDYFIVAVIDRLERFDEGPTEAVEAVLQEWRQFLTASPGPPSHDKIATLIGELLLVADAVDVGGATAFNSWVGPSGARHDFRQGPDAIEVKTTKSHTGYRITVHGEDQLVPPDGGRLLLHLVRLEYVPGSGYSVASLVNHLLSRGISAQKLFKALADAKILATDLPATADVTFEVRERITFRVDDDMPRIVPTTFVGGKRPSGVLDLSYVVDLQSRVNDALTPAEYSDLLEVMGSGGAQ</sequence>
<dbReference type="InterPro" id="IPR025534">
    <property type="entry name" value="DUF4420"/>
</dbReference>
<dbReference type="RefSeq" id="WP_083124347.1">
    <property type="nucleotide sequence ID" value="NZ_MVIM01000003.1"/>
</dbReference>
<evidence type="ECO:0008006" key="3">
    <source>
        <dbReference type="Google" id="ProtNLM"/>
    </source>
</evidence>
<protein>
    <recommendedName>
        <fullName evidence="3">PD-(D/E)XK motif protein</fullName>
    </recommendedName>
</protein>
<evidence type="ECO:0000313" key="1">
    <source>
        <dbReference type="EMBL" id="ORB66673.1"/>
    </source>
</evidence>
<dbReference type="Pfam" id="PF14390">
    <property type="entry name" value="DUF4420"/>
    <property type="match status" value="1"/>
</dbReference>
<name>A0A1X0JUS3_9MYCO</name>
<dbReference type="STRING" id="75922.BST47_06035"/>
<evidence type="ECO:0000313" key="2">
    <source>
        <dbReference type="Proteomes" id="UP000192411"/>
    </source>
</evidence>
<dbReference type="OrthoDB" id="4854145at2"/>
<gene>
    <name evidence="1" type="ORF">BST47_06035</name>
</gene>
<accession>A0A1X0JUS3</accession>
<organism evidence="1 2">
    <name type="scientific">Mycolicibacterium tusciae</name>
    <dbReference type="NCBI Taxonomy" id="75922"/>
    <lineage>
        <taxon>Bacteria</taxon>
        <taxon>Bacillati</taxon>
        <taxon>Actinomycetota</taxon>
        <taxon>Actinomycetes</taxon>
        <taxon>Mycobacteriales</taxon>
        <taxon>Mycobacteriaceae</taxon>
        <taxon>Mycolicibacterium</taxon>
    </lineage>
</organism>
<comment type="caution">
    <text evidence="1">The sequence shown here is derived from an EMBL/GenBank/DDBJ whole genome shotgun (WGS) entry which is preliminary data.</text>
</comment>
<dbReference type="Proteomes" id="UP000192411">
    <property type="component" value="Unassembled WGS sequence"/>
</dbReference>
<dbReference type="AlphaFoldDB" id="A0A1X0JUS3"/>
<keyword evidence="2" id="KW-1185">Reference proteome</keyword>
<dbReference type="EMBL" id="MVIM01000003">
    <property type="protein sequence ID" value="ORB66673.1"/>
    <property type="molecule type" value="Genomic_DNA"/>
</dbReference>
<reference evidence="1 2" key="1">
    <citation type="submission" date="2017-02" db="EMBL/GenBank/DDBJ databases">
        <title>The new phylogeny of genus Mycobacterium.</title>
        <authorList>
            <person name="Tortoli E."/>
            <person name="Trovato A."/>
            <person name="Cirillo D.M."/>
        </authorList>
    </citation>
    <scope>NUCLEOTIDE SEQUENCE [LARGE SCALE GENOMIC DNA]</scope>
    <source>
        <strain evidence="1 2">DSM 44338</strain>
    </source>
</reference>
<proteinExistence type="predicted"/>